<gene>
    <name evidence="3" type="ORF">MNB_SM-4-1585</name>
</gene>
<feature type="transmembrane region" description="Helical" evidence="1">
    <location>
        <begin position="220"/>
        <end position="238"/>
    </location>
</feature>
<dbReference type="Gene3D" id="3.40.50.410">
    <property type="entry name" value="von Willebrand factor, type A domain"/>
    <property type="match status" value="1"/>
</dbReference>
<keyword evidence="1" id="KW-0472">Membrane</keyword>
<sequence>MLITLLTSLASPILIKQIPDNTQHTLDIVLSLDTSGSMSLNGFNELDYNQSRWSVVQEVASDFIKERSKDRIAMVVFGDTSAIASPLSYDNASPLSTLQNIRIGLVGRSTALIDSLATATSLLEHSISSSRLIILLSDGDDTASKIPLEIVLKLLQKFHIKVYTIAIGESNNNLLQLISTQTNAKSFTANNKKDLKEVYKEISSIEASTHKLSTIRVIEYLYFYPLGLSLFFALLLAYKSRNSETI</sequence>
<dbReference type="AlphaFoldDB" id="A0A1W1BA98"/>
<evidence type="ECO:0000313" key="3">
    <source>
        <dbReference type="EMBL" id="SFV50397.1"/>
    </source>
</evidence>
<evidence type="ECO:0000259" key="2">
    <source>
        <dbReference type="PROSITE" id="PS50234"/>
    </source>
</evidence>
<dbReference type="PANTHER" id="PTHR10579:SF43">
    <property type="entry name" value="ZINC FINGER (C3HC4-TYPE RING FINGER) FAMILY PROTEIN"/>
    <property type="match status" value="1"/>
</dbReference>
<evidence type="ECO:0000256" key="1">
    <source>
        <dbReference type="SAM" id="Phobius"/>
    </source>
</evidence>
<dbReference type="InterPro" id="IPR036465">
    <property type="entry name" value="vWFA_dom_sf"/>
</dbReference>
<dbReference type="InterPro" id="IPR002035">
    <property type="entry name" value="VWF_A"/>
</dbReference>
<organism evidence="3">
    <name type="scientific">hydrothermal vent metagenome</name>
    <dbReference type="NCBI Taxonomy" id="652676"/>
    <lineage>
        <taxon>unclassified sequences</taxon>
        <taxon>metagenomes</taxon>
        <taxon>ecological metagenomes</taxon>
    </lineage>
</organism>
<protein>
    <submittedName>
        <fullName evidence="3">BatA (Bacteroides aerotolerance operon)</fullName>
    </submittedName>
</protein>
<dbReference type="SMART" id="SM00327">
    <property type="entry name" value="VWA"/>
    <property type="match status" value="1"/>
</dbReference>
<reference evidence="3" key="1">
    <citation type="submission" date="2016-10" db="EMBL/GenBank/DDBJ databases">
        <authorList>
            <person name="de Groot N.N."/>
        </authorList>
    </citation>
    <scope>NUCLEOTIDE SEQUENCE</scope>
</reference>
<dbReference type="SUPFAM" id="SSF53300">
    <property type="entry name" value="vWA-like"/>
    <property type="match status" value="1"/>
</dbReference>
<dbReference type="PROSITE" id="PS50234">
    <property type="entry name" value="VWFA"/>
    <property type="match status" value="1"/>
</dbReference>
<keyword evidence="1" id="KW-0812">Transmembrane</keyword>
<proteinExistence type="predicted"/>
<name>A0A1W1BA98_9ZZZZ</name>
<accession>A0A1W1BA98</accession>
<feature type="domain" description="VWFA" evidence="2">
    <location>
        <begin position="27"/>
        <end position="202"/>
    </location>
</feature>
<dbReference type="PANTHER" id="PTHR10579">
    <property type="entry name" value="CALCIUM-ACTIVATED CHLORIDE CHANNEL REGULATOR"/>
    <property type="match status" value="1"/>
</dbReference>
<dbReference type="EMBL" id="FPHF01000008">
    <property type="protein sequence ID" value="SFV50397.1"/>
    <property type="molecule type" value="Genomic_DNA"/>
</dbReference>
<keyword evidence="1" id="KW-1133">Transmembrane helix</keyword>
<dbReference type="Pfam" id="PF00092">
    <property type="entry name" value="VWA"/>
    <property type="match status" value="1"/>
</dbReference>
<dbReference type="InterPro" id="IPR051266">
    <property type="entry name" value="CLCR"/>
</dbReference>